<gene>
    <name evidence="7" type="ORF">DPX16_16679</name>
</gene>
<dbReference type="PANTHER" id="PTHR48414:SF1">
    <property type="entry name" value="POP5 HOMOLOG, RIBONUCLEASE P_MRP SUBUNIT"/>
    <property type="match status" value="1"/>
</dbReference>
<dbReference type="GO" id="GO:0033204">
    <property type="term" value="F:ribonuclease P RNA binding"/>
    <property type="evidence" value="ECO:0007669"/>
    <property type="project" value="InterPro"/>
</dbReference>
<comment type="subcellular location">
    <subcellularLocation>
        <location evidence="6">Nucleus</location>
        <location evidence="6">Nucleolus</location>
    </subcellularLocation>
</comment>
<dbReference type="GO" id="GO:0030677">
    <property type="term" value="C:ribonuclease P complex"/>
    <property type="evidence" value="ECO:0007669"/>
    <property type="project" value="InterPro"/>
</dbReference>
<dbReference type="AlphaFoldDB" id="A0A3N0YSB3"/>
<dbReference type="Gene3D" id="3.30.70.3250">
    <property type="entry name" value="Ribonuclease P, Pop5 subunit"/>
    <property type="match status" value="1"/>
</dbReference>
<keyword evidence="8" id="KW-1185">Reference proteome</keyword>
<dbReference type="InterPro" id="IPR038085">
    <property type="entry name" value="Rnp2-like_sf"/>
</dbReference>
<dbReference type="GO" id="GO:0001682">
    <property type="term" value="P:tRNA 5'-leader removal"/>
    <property type="evidence" value="ECO:0007669"/>
    <property type="project" value="InterPro"/>
</dbReference>
<name>A0A3N0YSB3_ANAGA</name>
<keyword evidence="3 6" id="KW-0819">tRNA processing</keyword>
<comment type="similarity">
    <text evidence="1 6">Belongs to the eukaryotic/archaeal RNase P protein component 2 family.</text>
</comment>
<dbReference type="Pfam" id="PF01900">
    <property type="entry name" value="RNase_P_Rpp14"/>
    <property type="match status" value="1"/>
</dbReference>
<dbReference type="InterPro" id="IPR002759">
    <property type="entry name" value="Pop5/Rpp14/Rnp2-like"/>
</dbReference>
<accession>A0A3N0YSB3</accession>
<evidence type="ECO:0000313" key="7">
    <source>
        <dbReference type="EMBL" id="ROL49064.1"/>
    </source>
</evidence>
<dbReference type="GO" id="GO:0005730">
    <property type="term" value="C:nucleolus"/>
    <property type="evidence" value="ECO:0007669"/>
    <property type="project" value="UniProtKB-SubCell"/>
</dbReference>
<comment type="caution">
    <text evidence="7">The sequence shown here is derived from an EMBL/GenBank/DDBJ whole genome shotgun (WGS) entry which is preliminary data.</text>
</comment>
<evidence type="ECO:0000256" key="3">
    <source>
        <dbReference type="ARBA" id="ARBA00022694"/>
    </source>
</evidence>
<evidence type="ECO:0000256" key="6">
    <source>
        <dbReference type="PIRNR" id="PIRNR023803"/>
    </source>
</evidence>
<sequence length="151" mass="17395">MVRFKSRYLLLELCVSERSSLRLLNEKAIVQTLRAAVNRAHGDFGSAHFNIGVLVKYLNAVTGVVFIRCRKWNYRLIWSALPFITCLENRGQNVPCFLNCLHVGGTIRTCQKFLVKYNKQQLNRMLLDCKTDARRMRGILTQEPANDESAF</sequence>
<keyword evidence="4 6" id="KW-0539">Nucleus</keyword>
<reference evidence="7 8" key="1">
    <citation type="submission" date="2018-10" db="EMBL/GenBank/DDBJ databases">
        <title>Genome assembly for a Yunnan-Guizhou Plateau 3E fish, Anabarilius grahami (Regan), and its evolutionary and genetic applications.</title>
        <authorList>
            <person name="Jiang W."/>
        </authorList>
    </citation>
    <scope>NUCLEOTIDE SEQUENCE [LARGE SCALE GENOMIC DNA]</scope>
    <source>
        <strain evidence="7">AG-KIZ</strain>
        <tissue evidence="7">Muscle</tissue>
    </source>
</reference>
<evidence type="ECO:0000313" key="8">
    <source>
        <dbReference type="Proteomes" id="UP000281406"/>
    </source>
</evidence>
<dbReference type="SUPFAM" id="SSF160350">
    <property type="entry name" value="Rnp2-like"/>
    <property type="match status" value="1"/>
</dbReference>
<dbReference type="InterPro" id="IPR016819">
    <property type="entry name" value="RNase_P/MRP_POP5"/>
</dbReference>
<organism evidence="7 8">
    <name type="scientific">Anabarilius grahami</name>
    <name type="common">Kanglang fish</name>
    <name type="synonym">Barilius grahami</name>
    <dbReference type="NCBI Taxonomy" id="495550"/>
    <lineage>
        <taxon>Eukaryota</taxon>
        <taxon>Metazoa</taxon>
        <taxon>Chordata</taxon>
        <taxon>Craniata</taxon>
        <taxon>Vertebrata</taxon>
        <taxon>Euteleostomi</taxon>
        <taxon>Actinopterygii</taxon>
        <taxon>Neopterygii</taxon>
        <taxon>Teleostei</taxon>
        <taxon>Ostariophysi</taxon>
        <taxon>Cypriniformes</taxon>
        <taxon>Xenocyprididae</taxon>
        <taxon>Xenocypridinae</taxon>
        <taxon>Xenocypridinae incertae sedis</taxon>
        <taxon>Anabarilius</taxon>
    </lineage>
</organism>
<dbReference type="Proteomes" id="UP000281406">
    <property type="component" value="Unassembled WGS sequence"/>
</dbReference>
<proteinExistence type="inferred from homology"/>
<evidence type="ECO:0000256" key="5">
    <source>
        <dbReference type="ARBA" id="ARBA00044198"/>
    </source>
</evidence>
<dbReference type="EMBL" id="RJVU01027559">
    <property type="protein sequence ID" value="ROL49064.1"/>
    <property type="molecule type" value="Genomic_DNA"/>
</dbReference>
<evidence type="ECO:0000256" key="2">
    <source>
        <dbReference type="ARBA" id="ARBA00022552"/>
    </source>
</evidence>
<dbReference type="PIRSF" id="PIRSF023803">
    <property type="entry name" value="Ribonuclease_P_prd"/>
    <property type="match status" value="1"/>
</dbReference>
<evidence type="ECO:0000256" key="4">
    <source>
        <dbReference type="ARBA" id="ARBA00023242"/>
    </source>
</evidence>
<comment type="function">
    <text evidence="6">Component of ribonuclease P, a protein complex that generates mature tRNA molecules by cleaving their 5'-ends.</text>
</comment>
<dbReference type="OrthoDB" id="24745at2759"/>
<dbReference type="GO" id="GO:0006364">
    <property type="term" value="P:rRNA processing"/>
    <property type="evidence" value="ECO:0007669"/>
    <property type="project" value="UniProtKB-KW"/>
</dbReference>
<protein>
    <recommendedName>
        <fullName evidence="5 6">Ribonuclease P/MRP protein subunit POP5</fullName>
    </recommendedName>
</protein>
<evidence type="ECO:0000256" key="1">
    <source>
        <dbReference type="ARBA" id="ARBA00010800"/>
    </source>
</evidence>
<keyword evidence="2" id="KW-0698">rRNA processing</keyword>
<dbReference type="PANTHER" id="PTHR48414">
    <property type="entry name" value="POP5 HOMOLOG, RIBONUCLEASE P_MRP SUBUNIT"/>
    <property type="match status" value="1"/>
</dbReference>